<gene>
    <name evidence="3" type="ORF">SAMN02745206_03584</name>
</gene>
<dbReference type="Gene3D" id="3.20.20.150">
    <property type="entry name" value="Divalent-metal-dependent TIM barrel enzymes"/>
    <property type="match status" value="1"/>
</dbReference>
<keyword evidence="4" id="KW-1185">Reference proteome</keyword>
<dbReference type="RefSeq" id="WP_178372036.1">
    <property type="nucleotide sequence ID" value="NZ_FQVB01000055.1"/>
</dbReference>
<accession>A0A1M5IFT9</accession>
<protein>
    <submittedName>
        <fullName evidence="3">Sugar phosphate isomerase/epimerase</fullName>
    </submittedName>
</protein>
<dbReference type="GO" id="GO:0016853">
    <property type="term" value="F:isomerase activity"/>
    <property type="evidence" value="ECO:0007669"/>
    <property type="project" value="UniProtKB-KW"/>
</dbReference>
<dbReference type="SUPFAM" id="SSF51658">
    <property type="entry name" value="Xylose isomerase-like"/>
    <property type="match status" value="1"/>
</dbReference>
<evidence type="ECO:0000313" key="3">
    <source>
        <dbReference type="EMBL" id="SHG26663.1"/>
    </source>
</evidence>
<dbReference type="AlphaFoldDB" id="A0A1M5IFT9"/>
<dbReference type="InterPro" id="IPR050312">
    <property type="entry name" value="IolE/XylAMocC-like"/>
</dbReference>
<sequence length="330" mass="37429">MKLFLSTSFASRDARKGRDLLERLERFPIHGVELDYRIPDPVFRELAGPLKKSRLHVVSVHNFCPVPPMVPPGKTGGDLLDLSALDRDDRMQAVRWTVKTLEHANDLEAPVVILHCGRVDMDPELDRLHGMLERCDGPEDPRFREFLDQKCAERLEKRAPYLDALLWSLDRLAREAEKLDLILALENRAHYHELPGLEEFPEIFRELDGAPLAYWHDVGHAHLHCLLGLWDGLNPPEFLKDRLAGVHVHDARGRDDHLPPGTGELDPAPVVKAVGGEVPWVVEIRPGTSDEDVRRGLDHLQELFSGLSSSRERVRERASSINREGARHPS</sequence>
<evidence type="ECO:0000259" key="2">
    <source>
        <dbReference type="Pfam" id="PF01261"/>
    </source>
</evidence>
<organism evidence="3 4">
    <name type="scientific">Desulfacinum infernum DSM 9756</name>
    <dbReference type="NCBI Taxonomy" id="1121391"/>
    <lineage>
        <taxon>Bacteria</taxon>
        <taxon>Pseudomonadati</taxon>
        <taxon>Thermodesulfobacteriota</taxon>
        <taxon>Syntrophobacteria</taxon>
        <taxon>Syntrophobacterales</taxon>
        <taxon>Syntrophobacteraceae</taxon>
        <taxon>Desulfacinum</taxon>
    </lineage>
</organism>
<evidence type="ECO:0000256" key="1">
    <source>
        <dbReference type="SAM" id="MobiDB-lite"/>
    </source>
</evidence>
<dbReference type="PANTHER" id="PTHR12110:SF21">
    <property type="entry name" value="XYLOSE ISOMERASE-LIKE TIM BARREL DOMAIN-CONTAINING PROTEIN"/>
    <property type="match status" value="1"/>
</dbReference>
<keyword evidence="3" id="KW-0413">Isomerase</keyword>
<feature type="region of interest" description="Disordered" evidence="1">
    <location>
        <begin position="311"/>
        <end position="330"/>
    </location>
</feature>
<proteinExistence type="predicted"/>
<dbReference type="InterPro" id="IPR036237">
    <property type="entry name" value="Xyl_isomerase-like_sf"/>
</dbReference>
<dbReference type="InterPro" id="IPR013022">
    <property type="entry name" value="Xyl_isomerase-like_TIM-brl"/>
</dbReference>
<dbReference type="STRING" id="1121391.SAMN02745206_03584"/>
<dbReference type="PANTHER" id="PTHR12110">
    <property type="entry name" value="HYDROXYPYRUVATE ISOMERASE"/>
    <property type="match status" value="1"/>
</dbReference>
<reference evidence="4" key="1">
    <citation type="submission" date="2016-11" db="EMBL/GenBank/DDBJ databases">
        <authorList>
            <person name="Varghese N."/>
            <person name="Submissions S."/>
        </authorList>
    </citation>
    <scope>NUCLEOTIDE SEQUENCE [LARGE SCALE GENOMIC DNA]</scope>
    <source>
        <strain evidence="4">DSM 9756</strain>
    </source>
</reference>
<dbReference type="Proteomes" id="UP000184076">
    <property type="component" value="Unassembled WGS sequence"/>
</dbReference>
<evidence type="ECO:0000313" key="4">
    <source>
        <dbReference type="Proteomes" id="UP000184076"/>
    </source>
</evidence>
<dbReference type="Pfam" id="PF01261">
    <property type="entry name" value="AP_endonuc_2"/>
    <property type="match status" value="1"/>
</dbReference>
<name>A0A1M5IFT9_9BACT</name>
<dbReference type="EMBL" id="FQVB01000055">
    <property type="protein sequence ID" value="SHG26663.1"/>
    <property type="molecule type" value="Genomic_DNA"/>
</dbReference>
<feature type="domain" description="Xylose isomerase-like TIM barrel" evidence="2">
    <location>
        <begin position="29"/>
        <end position="302"/>
    </location>
</feature>